<evidence type="ECO:0000313" key="4">
    <source>
        <dbReference type="Proteomes" id="UP001144096"/>
    </source>
</evidence>
<dbReference type="Pfam" id="PF26604">
    <property type="entry name" value="CBU_0592"/>
    <property type="match status" value="1"/>
</dbReference>
<keyword evidence="1" id="KW-1133">Transmembrane helix</keyword>
<dbReference type="RefSeq" id="WP_257924400.1">
    <property type="nucleotide sequence ID" value="NZ_JAMXQV010000021.1"/>
</dbReference>
<feature type="domain" description="CBU-0592-like" evidence="2">
    <location>
        <begin position="10"/>
        <end position="80"/>
    </location>
</feature>
<sequence length="122" mass="12539">MEEMMSLAATAAGWVGALGTAAAYGLVSRRVIEPDSALFQTLNLSGAALLGVSAAANGAWPAVAANFVWVLISVLALVSARGVVDALRRRLRPRRDRVCAPVEVGVPQYAAALGEPVAEPVG</sequence>
<comment type="caution">
    <text evidence="3">The sequence shown here is derived from an EMBL/GenBank/DDBJ whole genome shotgun (WGS) entry which is preliminary data.</text>
</comment>
<protein>
    <recommendedName>
        <fullName evidence="2">CBU-0592-like domain-containing protein</fullName>
    </recommendedName>
</protein>
<evidence type="ECO:0000256" key="1">
    <source>
        <dbReference type="SAM" id="Phobius"/>
    </source>
</evidence>
<dbReference type="NCBIfam" id="NF047864">
    <property type="entry name" value="CBU_0592_membra"/>
    <property type="match status" value="1"/>
</dbReference>
<evidence type="ECO:0000259" key="2">
    <source>
        <dbReference type="Pfam" id="PF26604"/>
    </source>
</evidence>
<keyword evidence="1" id="KW-0812">Transmembrane</keyword>
<dbReference type="InterPro" id="IPR058058">
    <property type="entry name" value="CBU_0592-like"/>
</dbReference>
<dbReference type="Proteomes" id="UP001144096">
    <property type="component" value="Unassembled WGS sequence"/>
</dbReference>
<keyword evidence="1" id="KW-0472">Membrane</keyword>
<name>A0A9X2NI30_9PSEU</name>
<proteinExistence type="predicted"/>
<evidence type="ECO:0000313" key="3">
    <source>
        <dbReference type="EMBL" id="MCR6487836.1"/>
    </source>
</evidence>
<accession>A0A9X2NI30</accession>
<keyword evidence="4" id="KW-1185">Reference proteome</keyword>
<gene>
    <name evidence="3" type="ORF">M8542_33920</name>
</gene>
<dbReference type="EMBL" id="JAMXQV010000021">
    <property type="protein sequence ID" value="MCR6487836.1"/>
    <property type="molecule type" value="Genomic_DNA"/>
</dbReference>
<dbReference type="AlphaFoldDB" id="A0A9X2NI30"/>
<feature type="transmembrane region" description="Helical" evidence="1">
    <location>
        <begin position="67"/>
        <end position="87"/>
    </location>
</feature>
<organism evidence="3 4">
    <name type="scientific">Amycolatopsis iheyensis</name>
    <dbReference type="NCBI Taxonomy" id="2945988"/>
    <lineage>
        <taxon>Bacteria</taxon>
        <taxon>Bacillati</taxon>
        <taxon>Actinomycetota</taxon>
        <taxon>Actinomycetes</taxon>
        <taxon>Pseudonocardiales</taxon>
        <taxon>Pseudonocardiaceae</taxon>
        <taxon>Amycolatopsis</taxon>
    </lineage>
</organism>
<reference evidence="3" key="1">
    <citation type="submission" date="2022-06" db="EMBL/GenBank/DDBJ databases">
        <title>Amycolatopsis iheyaensis sp. nov., a new species of the genus Amycolatopsis isolated from soil in Iheya island, Japan.</title>
        <authorList>
            <person name="Ngamcharungchit C."/>
            <person name="Kanto H."/>
            <person name="Take A."/>
            <person name="Intra B."/>
            <person name="Matsumoto A."/>
            <person name="Panbangred W."/>
            <person name="Inahashi Y."/>
        </authorList>
    </citation>
    <scope>NUCLEOTIDE SEQUENCE</scope>
    <source>
        <strain evidence="3">OK19-0408</strain>
    </source>
</reference>